<evidence type="ECO:0000313" key="1">
    <source>
        <dbReference type="EMBL" id="MFN1217847.1"/>
    </source>
</evidence>
<comment type="caution">
    <text evidence="1">The sequence shown here is derived from an EMBL/GenBank/DDBJ whole genome shotgun (WGS) entry which is preliminary data.</text>
</comment>
<dbReference type="EMBL" id="JBJXVJ010000002">
    <property type="protein sequence ID" value="MFN1217847.1"/>
    <property type="molecule type" value="Genomic_DNA"/>
</dbReference>
<dbReference type="RefSeq" id="WP_409356969.1">
    <property type="nucleotide sequence ID" value="NZ_JBJXVJ010000002.1"/>
</dbReference>
<name>A0ABW9K554_9FLAO</name>
<evidence type="ECO:0000313" key="2">
    <source>
        <dbReference type="Proteomes" id="UP001634154"/>
    </source>
</evidence>
<organism evidence="1 2">
    <name type="scientific">Chryseobacterium kwangjuense</name>
    <dbReference type="NCBI Taxonomy" id="267125"/>
    <lineage>
        <taxon>Bacteria</taxon>
        <taxon>Pseudomonadati</taxon>
        <taxon>Bacteroidota</taxon>
        <taxon>Flavobacteriia</taxon>
        <taxon>Flavobacteriales</taxon>
        <taxon>Weeksellaceae</taxon>
        <taxon>Chryseobacterium group</taxon>
        <taxon>Chryseobacterium</taxon>
    </lineage>
</organism>
<dbReference type="Proteomes" id="UP001634154">
    <property type="component" value="Unassembled WGS sequence"/>
</dbReference>
<sequence length="127" mass="14979">MKNITYVITLFILFSCSDQKNKILGKYEYIGNQTIDSIIIEDSIYTHMIFNKDGKLMYKGNSQWQFEGNRIIFLNFYNNEDYNLTEFLTEEQANKFLIRLSCPININNKGAIIEVNSHENIVYQKNN</sequence>
<proteinExistence type="predicted"/>
<keyword evidence="2" id="KW-1185">Reference proteome</keyword>
<reference evidence="1 2" key="1">
    <citation type="submission" date="2024-12" db="EMBL/GenBank/DDBJ databases">
        <title>Draft genome sequence of Chryseobacterium kwangjuense AG447.</title>
        <authorList>
            <person name="Cheptsov V.S."/>
            <person name="Belov A."/>
            <person name="Zavarzina A.G."/>
        </authorList>
    </citation>
    <scope>NUCLEOTIDE SEQUENCE [LARGE SCALE GENOMIC DNA]</scope>
    <source>
        <strain evidence="1 2">AG447</strain>
    </source>
</reference>
<dbReference type="PROSITE" id="PS51257">
    <property type="entry name" value="PROKAR_LIPOPROTEIN"/>
    <property type="match status" value="1"/>
</dbReference>
<protein>
    <recommendedName>
        <fullName evidence="3">Lipocalin-like domain-containing protein</fullName>
    </recommendedName>
</protein>
<accession>A0ABW9K554</accession>
<gene>
    <name evidence="1" type="ORF">ACKW6Q_12840</name>
</gene>
<evidence type="ECO:0008006" key="3">
    <source>
        <dbReference type="Google" id="ProtNLM"/>
    </source>
</evidence>